<dbReference type="STRING" id="436010.A0A165ZVN2"/>
<proteinExistence type="predicted"/>
<reference evidence="2 3" key="1">
    <citation type="journal article" date="2016" name="Mol. Biol. Evol.">
        <title>Comparative Genomics of Early-Diverging Mushroom-Forming Fungi Provides Insights into the Origins of Lignocellulose Decay Capabilities.</title>
        <authorList>
            <person name="Nagy L.G."/>
            <person name="Riley R."/>
            <person name="Tritt A."/>
            <person name="Adam C."/>
            <person name="Daum C."/>
            <person name="Floudas D."/>
            <person name="Sun H."/>
            <person name="Yadav J.S."/>
            <person name="Pangilinan J."/>
            <person name="Larsson K.H."/>
            <person name="Matsuura K."/>
            <person name="Barry K."/>
            <person name="Labutti K."/>
            <person name="Kuo R."/>
            <person name="Ohm R.A."/>
            <person name="Bhattacharya S.S."/>
            <person name="Shirouzu T."/>
            <person name="Yoshinaga Y."/>
            <person name="Martin F.M."/>
            <person name="Grigoriev I.V."/>
            <person name="Hibbett D.S."/>
        </authorList>
    </citation>
    <scope>NUCLEOTIDE SEQUENCE [LARGE SCALE GENOMIC DNA]</scope>
    <source>
        <strain evidence="2 3">CBS 109695</strain>
    </source>
</reference>
<dbReference type="OrthoDB" id="3207600at2759"/>
<dbReference type="EMBL" id="KV417670">
    <property type="protein sequence ID" value="KZP10975.1"/>
    <property type="molecule type" value="Genomic_DNA"/>
</dbReference>
<gene>
    <name evidence="2" type="ORF">FIBSPDRAFT_757365</name>
</gene>
<keyword evidence="3" id="KW-1185">Reference proteome</keyword>
<dbReference type="InterPro" id="IPR046496">
    <property type="entry name" value="DUF6589"/>
</dbReference>
<evidence type="ECO:0000313" key="3">
    <source>
        <dbReference type="Proteomes" id="UP000076532"/>
    </source>
</evidence>
<dbReference type="AlphaFoldDB" id="A0A165ZVN2"/>
<feature type="domain" description="DUF6589" evidence="1">
    <location>
        <begin position="342"/>
        <end position="463"/>
    </location>
</feature>
<protein>
    <recommendedName>
        <fullName evidence="1">DUF6589 domain-containing protein</fullName>
    </recommendedName>
</protein>
<feature type="domain" description="DUF6589" evidence="1">
    <location>
        <begin position="129"/>
        <end position="337"/>
    </location>
</feature>
<dbReference type="Proteomes" id="UP000076532">
    <property type="component" value="Unassembled WGS sequence"/>
</dbReference>
<evidence type="ECO:0000259" key="1">
    <source>
        <dbReference type="Pfam" id="PF20231"/>
    </source>
</evidence>
<sequence length="528" mass="59454">VVAISMLAFARNRATNILPLILGLFFKISGTSARVMTMLSNAGICVSGMTVERLKARISEDAINLAVELIKSGGLFYVIFDNINIFIRKSQQRITNRNDMIHATNAAVISIGEDVTAEDLAAKHALRGKRSEATFEDVMPTPEDESHMKAAFVGLIGDMLVRYSPNANKWEGQKQMLEEIAKAMPQDRPLPVEKTDARPFGVFDVDEGSKKGLVKVLESIQQRSTLSSEEWSAKVRIIVGDWLTSNNLRAARRDRNDDINEMERLGYPEENSALWHNALQASHTMMRTHYGHAVDDPTSLAAHKGLLHRTWDVSKPNYAASKALIRHSLIARLLHCSILEIFEAFATSESAEKAKKGGDDWLAHCIYFIRDALMFCEFEHAVSHADAGRVIRVFKFWALAFRGSGQHNYARECVEVLVKWKYELPPALRLALEKSWFVNRWGEPSRWIASDLYLEQLNFWVKVSIPDLIQQELTNTMIYSESSLHKEMVSQLSTSCQKDQPASRLSGTFLTMSRASLATRIEPVGTRN</sequence>
<organism evidence="2 3">
    <name type="scientific">Athelia psychrophila</name>
    <dbReference type="NCBI Taxonomy" id="1759441"/>
    <lineage>
        <taxon>Eukaryota</taxon>
        <taxon>Fungi</taxon>
        <taxon>Dikarya</taxon>
        <taxon>Basidiomycota</taxon>
        <taxon>Agaricomycotina</taxon>
        <taxon>Agaricomycetes</taxon>
        <taxon>Agaricomycetidae</taxon>
        <taxon>Atheliales</taxon>
        <taxon>Atheliaceae</taxon>
        <taxon>Athelia</taxon>
    </lineage>
</organism>
<accession>A0A165ZVN2</accession>
<evidence type="ECO:0000313" key="2">
    <source>
        <dbReference type="EMBL" id="KZP10975.1"/>
    </source>
</evidence>
<dbReference type="Pfam" id="PF20231">
    <property type="entry name" value="DUF6589"/>
    <property type="match status" value="2"/>
</dbReference>
<name>A0A165ZVN2_9AGAM</name>
<feature type="non-terminal residue" evidence="2">
    <location>
        <position position="1"/>
    </location>
</feature>